<reference evidence="9 10" key="1">
    <citation type="submission" date="2024-01" db="EMBL/GenBank/DDBJ databases">
        <title>Multi-omics insights into the function and evolution of sodium benzoate biodegradation pathways in Benzoatithermus flavus gen. nov., sp. nov. from hot spring.</title>
        <authorList>
            <person name="Hu C.-J."/>
            <person name="Li W.-J."/>
        </authorList>
    </citation>
    <scope>NUCLEOTIDE SEQUENCE [LARGE SCALE GENOMIC DNA]</scope>
    <source>
        <strain evidence="9 10">SYSU G07066</strain>
    </source>
</reference>
<evidence type="ECO:0000256" key="2">
    <source>
        <dbReference type="ARBA" id="ARBA00008193"/>
    </source>
</evidence>
<feature type="transmembrane region" description="Helical" evidence="7">
    <location>
        <begin position="117"/>
        <end position="138"/>
    </location>
</feature>
<dbReference type="Proteomes" id="UP001375743">
    <property type="component" value="Unassembled WGS sequence"/>
</dbReference>
<sequence length="206" mass="21108">MAELLHVLDLVGVVVFAVSGGLEAARKELDPVGFLFLAAVTGIGGGTLRDLLLDRGPVFWVTQPQYLWLTSAAGLAVFFAASYVERRRAVLLWADAVGLAVFSVLGARTALDAGAGAGVAILMGTMTATFGGLIRDVVCGETPLILKKEIYATAAAAGAAVLVLLQAIGLPGPVAAGTGLAVAFAIRGTALVFGLSLPSYRLRREG</sequence>
<feature type="transmembrane region" description="Helical" evidence="7">
    <location>
        <begin position="65"/>
        <end position="84"/>
    </location>
</feature>
<evidence type="ECO:0000313" key="10">
    <source>
        <dbReference type="Proteomes" id="UP001375743"/>
    </source>
</evidence>
<feature type="transmembrane region" description="Helical" evidence="7">
    <location>
        <begin position="174"/>
        <end position="197"/>
    </location>
</feature>
<comment type="subcellular location">
    <subcellularLocation>
        <location evidence="1">Cell membrane</location>
        <topology evidence="1">Multi-pass membrane protein</topology>
    </subcellularLocation>
</comment>
<evidence type="ECO:0000259" key="8">
    <source>
        <dbReference type="Pfam" id="PF03458"/>
    </source>
</evidence>
<keyword evidence="4 7" id="KW-0812">Transmembrane</keyword>
<dbReference type="EMBL" id="JBBLZC010000028">
    <property type="protein sequence ID" value="MEK0085510.1"/>
    <property type="molecule type" value="Genomic_DNA"/>
</dbReference>
<organism evidence="9 10">
    <name type="scientific">Benzoatithermus flavus</name>
    <dbReference type="NCBI Taxonomy" id="3108223"/>
    <lineage>
        <taxon>Bacteria</taxon>
        <taxon>Pseudomonadati</taxon>
        <taxon>Pseudomonadota</taxon>
        <taxon>Alphaproteobacteria</taxon>
        <taxon>Geminicoccales</taxon>
        <taxon>Geminicoccaceae</taxon>
        <taxon>Benzoatithermus</taxon>
    </lineage>
</organism>
<dbReference type="InterPro" id="IPR005115">
    <property type="entry name" value="Gly_transporter"/>
</dbReference>
<accession>A0ABU8XWC5</accession>
<evidence type="ECO:0000313" key="9">
    <source>
        <dbReference type="EMBL" id="MEK0085510.1"/>
    </source>
</evidence>
<evidence type="ECO:0000256" key="6">
    <source>
        <dbReference type="ARBA" id="ARBA00023136"/>
    </source>
</evidence>
<dbReference type="PANTHER" id="PTHR30506:SF3">
    <property type="entry name" value="UPF0126 INNER MEMBRANE PROTEIN YADS-RELATED"/>
    <property type="match status" value="1"/>
</dbReference>
<feature type="transmembrane region" description="Helical" evidence="7">
    <location>
        <begin position="91"/>
        <end position="111"/>
    </location>
</feature>
<dbReference type="Pfam" id="PF03458">
    <property type="entry name" value="Gly_transporter"/>
    <property type="match status" value="2"/>
</dbReference>
<keyword evidence="5 7" id="KW-1133">Transmembrane helix</keyword>
<dbReference type="RefSeq" id="WP_418161359.1">
    <property type="nucleotide sequence ID" value="NZ_JBBLZC010000028.1"/>
</dbReference>
<evidence type="ECO:0000256" key="1">
    <source>
        <dbReference type="ARBA" id="ARBA00004651"/>
    </source>
</evidence>
<feature type="domain" description="Glycine transporter" evidence="8">
    <location>
        <begin position="7"/>
        <end position="80"/>
    </location>
</feature>
<protein>
    <submittedName>
        <fullName evidence="9">Trimeric intracellular cation channel family protein</fullName>
    </submittedName>
</protein>
<evidence type="ECO:0000256" key="4">
    <source>
        <dbReference type="ARBA" id="ARBA00022692"/>
    </source>
</evidence>
<comment type="similarity">
    <text evidence="2">Belongs to the UPF0126 family.</text>
</comment>
<name>A0ABU8XWC5_9PROT</name>
<feature type="domain" description="Glycine transporter" evidence="8">
    <location>
        <begin position="92"/>
        <end position="166"/>
    </location>
</feature>
<feature type="transmembrane region" description="Helical" evidence="7">
    <location>
        <begin position="150"/>
        <end position="168"/>
    </location>
</feature>
<keyword evidence="10" id="KW-1185">Reference proteome</keyword>
<gene>
    <name evidence="9" type="ORF">U1T56_20340</name>
</gene>
<proteinExistence type="inferred from homology"/>
<comment type="caution">
    <text evidence="9">The sequence shown here is derived from an EMBL/GenBank/DDBJ whole genome shotgun (WGS) entry which is preliminary data.</text>
</comment>
<evidence type="ECO:0000256" key="3">
    <source>
        <dbReference type="ARBA" id="ARBA00022475"/>
    </source>
</evidence>
<dbReference type="PANTHER" id="PTHR30506">
    <property type="entry name" value="INNER MEMBRANE PROTEIN"/>
    <property type="match status" value="1"/>
</dbReference>
<feature type="transmembrane region" description="Helical" evidence="7">
    <location>
        <begin position="32"/>
        <end position="53"/>
    </location>
</feature>
<keyword evidence="3" id="KW-1003">Cell membrane</keyword>
<evidence type="ECO:0000256" key="7">
    <source>
        <dbReference type="SAM" id="Phobius"/>
    </source>
</evidence>
<keyword evidence="6 7" id="KW-0472">Membrane</keyword>
<evidence type="ECO:0000256" key="5">
    <source>
        <dbReference type="ARBA" id="ARBA00022989"/>
    </source>
</evidence>
<feature type="transmembrane region" description="Helical" evidence="7">
    <location>
        <begin position="6"/>
        <end position="25"/>
    </location>
</feature>